<dbReference type="Pfam" id="PF01380">
    <property type="entry name" value="SIS"/>
    <property type="match status" value="1"/>
</dbReference>
<keyword evidence="3 7" id="KW-0129">CBS domain</keyword>
<dbReference type="EMBL" id="CP003479">
    <property type="protein sequence ID" value="AFI03651.1"/>
    <property type="molecule type" value="Genomic_DNA"/>
</dbReference>
<sequence length="331" mass="36215">MSTHLNFNAIAQQVLQDEAHALLESTRQFQTSNDLEKIIKLILESQKRGGKLVVVGVGKSALVAQKIVASMLSTGNKSAFLHPTEAMHGDLGLVDKNDIILMISYGGESQELLSVFSHLKRLSYKIITMTKSPTSSLSKLGDYYLSLKIDKEACPINTAPTTSTTLTLALGDALMACLMQAKNFSKEDFASFHPGGLLGKKLFVKVKDLLQTTNLPLITPNTSFKNALIEMSEKRLGSAILVNENNELVGVLSDGDVRRALLKGLSLDSEVKHFATLKPKSFNNLDALILEALEFLEHHKIQLLVCVDTQNKVLGVLHLHQLLELGLSNET</sequence>
<dbReference type="InterPro" id="IPR001347">
    <property type="entry name" value="SIS_dom"/>
</dbReference>
<keyword evidence="2" id="KW-0677">Repeat</keyword>
<dbReference type="InterPro" id="IPR050986">
    <property type="entry name" value="GutQ/KpsF_isomerases"/>
</dbReference>
<organism evidence="10 11">
    <name type="scientific">Helicobacter cetorum (strain ATCC BAA-429 / MIT 00-7128)</name>
    <dbReference type="NCBI Taxonomy" id="182217"/>
    <lineage>
        <taxon>Bacteria</taxon>
        <taxon>Pseudomonadati</taxon>
        <taxon>Campylobacterota</taxon>
        <taxon>Epsilonproteobacteria</taxon>
        <taxon>Campylobacterales</taxon>
        <taxon>Helicobacteraceae</taxon>
        <taxon>Helicobacter</taxon>
    </lineage>
</organism>
<keyword evidence="11" id="KW-1185">Reference proteome</keyword>
<feature type="site" description="Catalytically relevant" evidence="6">
    <location>
        <position position="111"/>
    </location>
</feature>
<feature type="site" description="Catalytically relevant" evidence="6">
    <location>
        <position position="59"/>
    </location>
</feature>
<dbReference type="PATRIC" id="fig|182217.3.peg.381"/>
<dbReference type="GO" id="GO:0046872">
    <property type="term" value="F:metal ion binding"/>
    <property type="evidence" value="ECO:0007669"/>
    <property type="project" value="UniProtKB-KW"/>
</dbReference>
<dbReference type="SUPFAM" id="SSF53697">
    <property type="entry name" value="SIS domain"/>
    <property type="match status" value="1"/>
</dbReference>
<dbReference type="PANTHER" id="PTHR42745:SF1">
    <property type="entry name" value="ARABINOSE 5-PHOSPHATE ISOMERASE KDSD"/>
    <property type="match status" value="1"/>
</dbReference>
<protein>
    <submittedName>
        <fullName evidence="10">Polysialic acid capsule expression protein KpsF</fullName>
    </submittedName>
</protein>
<dbReference type="KEGG" id="hce:HCW_01830"/>
<comment type="similarity">
    <text evidence="1 4">Belongs to the SIS family. GutQ/KpsF subfamily.</text>
</comment>
<feature type="domain" description="SIS" evidence="9">
    <location>
        <begin position="42"/>
        <end position="184"/>
    </location>
</feature>
<dbReference type="NCBIfam" id="TIGR00393">
    <property type="entry name" value="kpsF"/>
    <property type="match status" value="1"/>
</dbReference>
<dbReference type="Gene3D" id="3.10.580.10">
    <property type="entry name" value="CBS-domain"/>
    <property type="match status" value="1"/>
</dbReference>
<feature type="domain" description="CBS" evidence="8">
    <location>
        <begin position="211"/>
        <end position="269"/>
    </location>
</feature>
<dbReference type="HOGENOM" id="CLU_040681_13_1_7"/>
<feature type="binding site" evidence="5">
    <location>
        <position position="82"/>
    </location>
    <ligand>
        <name>Zn(2+)</name>
        <dbReference type="ChEBI" id="CHEBI:29105"/>
    </ligand>
</feature>
<dbReference type="PANTHER" id="PTHR42745">
    <property type="match status" value="1"/>
</dbReference>
<dbReference type="InterPro" id="IPR035474">
    <property type="entry name" value="SIS_Kpsf"/>
</dbReference>
<keyword evidence="5" id="KW-0479">Metal-binding</keyword>
<evidence type="ECO:0000256" key="1">
    <source>
        <dbReference type="ARBA" id="ARBA00008165"/>
    </source>
</evidence>
<dbReference type="AlphaFoldDB" id="I0EL32"/>
<reference evidence="11" key="1">
    <citation type="submission" date="2012-04" db="EMBL/GenBank/DDBJ databases">
        <title>Complete genome sequence of Helicobacter cetorum strain MIT 00-7128.</title>
        <authorList>
            <person name="Kersulyte D."/>
            <person name="Berg D.E."/>
        </authorList>
    </citation>
    <scope>NUCLEOTIDE SEQUENCE [LARGE SCALE GENOMIC DNA]</scope>
    <source>
        <strain evidence="11">MIT 00-7128</strain>
    </source>
</reference>
<dbReference type="Pfam" id="PF00571">
    <property type="entry name" value="CBS"/>
    <property type="match status" value="2"/>
</dbReference>
<dbReference type="Proteomes" id="UP000005010">
    <property type="component" value="Chromosome"/>
</dbReference>
<dbReference type="SMART" id="SM00116">
    <property type="entry name" value="CBS"/>
    <property type="match status" value="1"/>
</dbReference>
<dbReference type="InterPro" id="IPR004800">
    <property type="entry name" value="KdsD/KpsF-type"/>
</dbReference>
<dbReference type="GO" id="GO:0019146">
    <property type="term" value="F:arabinose-5-phosphate isomerase activity"/>
    <property type="evidence" value="ECO:0007669"/>
    <property type="project" value="UniProtKB-ARBA"/>
</dbReference>
<feature type="site" description="Catalytically relevant" evidence="6">
    <location>
        <position position="193"/>
    </location>
</feature>
<name>I0EL32_HELC0</name>
<dbReference type="GO" id="GO:0005975">
    <property type="term" value="P:carbohydrate metabolic process"/>
    <property type="evidence" value="ECO:0007669"/>
    <property type="project" value="InterPro"/>
</dbReference>
<dbReference type="PIRSF" id="PIRSF004692">
    <property type="entry name" value="KdsD_KpsF"/>
    <property type="match status" value="1"/>
</dbReference>
<evidence type="ECO:0000256" key="6">
    <source>
        <dbReference type="PIRSR" id="PIRSR004692-3"/>
    </source>
</evidence>
<proteinExistence type="inferred from homology"/>
<dbReference type="CDD" id="cd04604">
    <property type="entry name" value="CBS_pair_SIS_assoc"/>
    <property type="match status" value="1"/>
</dbReference>
<evidence type="ECO:0000259" key="8">
    <source>
        <dbReference type="PROSITE" id="PS51371"/>
    </source>
</evidence>
<dbReference type="GO" id="GO:0097367">
    <property type="term" value="F:carbohydrate derivative binding"/>
    <property type="evidence" value="ECO:0007669"/>
    <property type="project" value="InterPro"/>
</dbReference>
<dbReference type="eggNOG" id="COG0517">
    <property type="taxonomic scope" value="Bacteria"/>
</dbReference>
<evidence type="ECO:0000259" key="9">
    <source>
        <dbReference type="PROSITE" id="PS51464"/>
    </source>
</evidence>
<evidence type="ECO:0000256" key="2">
    <source>
        <dbReference type="ARBA" id="ARBA00022737"/>
    </source>
</evidence>
<evidence type="ECO:0000256" key="3">
    <source>
        <dbReference type="ARBA" id="ARBA00023122"/>
    </source>
</evidence>
<dbReference type="RefSeq" id="WP_014660523.1">
    <property type="nucleotide sequence ID" value="NC_017737.1"/>
</dbReference>
<dbReference type="InterPro" id="IPR000644">
    <property type="entry name" value="CBS_dom"/>
</dbReference>
<dbReference type="Gene3D" id="3.40.50.10490">
    <property type="entry name" value="Glucose-6-phosphate isomerase like protein, domain 1"/>
    <property type="match status" value="1"/>
</dbReference>
<evidence type="ECO:0000313" key="11">
    <source>
        <dbReference type="Proteomes" id="UP000005010"/>
    </source>
</evidence>
<dbReference type="PROSITE" id="PS51371">
    <property type="entry name" value="CBS"/>
    <property type="match status" value="1"/>
</dbReference>
<keyword evidence="5" id="KW-0862">Zinc</keyword>
<accession>I0EL32</accession>
<dbReference type="FunFam" id="3.40.50.10490:FF:000011">
    <property type="entry name" value="Arabinose 5-phosphate isomerase"/>
    <property type="match status" value="1"/>
</dbReference>
<dbReference type="STRING" id="182217.HCW_01830"/>
<evidence type="ECO:0000256" key="7">
    <source>
        <dbReference type="PROSITE-ProRule" id="PRU00703"/>
    </source>
</evidence>
<evidence type="ECO:0000256" key="4">
    <source>
        <dbReference type="PIRNR" id="PIRNR004692"/>
    </source>
</evidence>
<dbReference type="GO" id="GO:1901135">
    <property type="term" value="P:carbohydrate derivative metabolic process"/>
    <property type="evidence" value="ECO:0007669"/>
    <property type="project" value="InterPro"/>
</dbReference>
<dbReference type="eggNOG" id="COG0794">
    <property type="taxonomic scope" value="Bacteria"/>
</dbReference>
<feature type="site" description="Catalytically relevant" evidence="6">
    <location>
        <position position="152"/>
    </location>
</feature>
<dbReference type="CDD" id="cd05014">
    <property type="entry name" value="SIS_Kpsf"/>
    <property type="match status" value="1"/>
</dbReference>
<evidence type="ECO:0000313" key="10">
    <source>
        <dbReference type="EMBL" id="AFI03651.1"/>
    </source>
</evidence>
<evidence type="ECO:0000256" key="5">
    <source>
        <dbReference type="PIRSR" id="PIRSR004692-2"/>
    </source>
</evidence>
<dbReference type="PROSITE" id="PS51464">
    <property type="entry name" value="SIS"/>
    <property type="match status" value="1"/>
</dbReference>
<dbReference type="InterPro" id="IPR046348">
    <property type="entry name" value="SIS_dom_sf"/>
</dbReference>
<dbReference type="InterPro" id="IPR046342">
    <property type="entry name" value="CBS_dom_sf"/>
</dbReference>
<gene>
    <name evidence="10" type="ordered locus">HCW_01830</name>
</gene>